<evidence type="ECO:0000256" key="3">
    <source>
        <dbReference type="SAM" id="SignalP"/>
    </source>
</evidence>
<keyword evidence="3" id="KW-0732">Signal</keyword>
<dbReference type="SUPFAM" id="SSF51126">
    <property type="entry name" value="Pectin lyase-like"/>
    <property type="match status" value="1"/>
</dbReference>
<evidence type="ECO:0000256" key="2">
    <source>
        <dbReference type="SAM" id="Phobius"/>
    </source>
</evidence>
<dbReference type="Gene3D" id="2.160.20.10">
    <property type="entry name" value="Single-stranded right-handed beta-helix, Pectin lyase-like"/>
    <property type="match status" value="1"/>
</dbReference>
<dbReference type="Proteomes" id="UP000587527">
    <property type="component" value="Unassembled WGS sequence"/>
</dbReference>
<feature type="region of interest" description="Disordered" evidence="1">
    <location>
        <begin position="369"/>
        <end position="392"/>
    </location>
</feature>
<dbReference type="InterPro" id="IPR011050">
    <property type="entry name" value="Pectin_lyase_fold/virulence"/>
</dbReference>
<dbReference type="InterPro" id="IPR012334">
    <property type="entry name" value="Pectin_lyas_fold"/>
</dbReference>
<protein>
    <submittedName>
        <fullName evidence="5">Nitrous oxidase accessory protein NosD</fullName>
    </submittedName>
</protein>
<comment type="caution">
    <text evidence="5">The sequence shown here is derived from an EMBL/GenBank/DDBJ whole genome shotgun (WGS) entry which is preliminary data.</text>
</comment>
<evidence type="ECO:0000313" key="6">
    <source>
        <dbReference type="Proteomes" id="UP000587527"/>
    </source>
</evidence>
<reference evidence="5 6" key="1">
    <citation type="submission" date="2020-08" db="EMBL/GenBank/DDBJ databases">
        <title>Sequencing the genomes of 1000 actinobacteria strains.</title>
        <authorList>
            <person name="Klenk H.-P."/>
        </authorList>
    </citation>
    <scope>NUCLEOTIDE SEQUENCE [LARGE SCALE GENOMIC DNA]</scope>
    <source>
        <strain evidence="5 6">DSM 45362</strain>
    </source>
</reference>
<sequence length="427" mass="42709">MGSARAYRRRWTNAIGLAVAAVAGMFTVATPAWAATVIVGPDGFATIQQGVDAAAAGDTLLIRAGTYPEKVVVGKALTVSAEAGARIEAPTDSAGLLITSDDVVVTGLELSCPQNDLGYNRAIEVASADRVEIAGVVLRSCLRGLSLVNATDVAVRDSSFIGNGRPSSGASIWADDTTGLQIVDNTFAADRGYGINLNGVSSSRVTGNVIGPTASAIIATRVTDVTISTNTIGRTTGTAVFLSAADRATVQGNTFSGGGGNGISLTSALGGPSSGILVDGNDLSGFRNGISVGARALSGPMVISNTRLLGETSSGLTVAAGAGATVDATDGNEWGSCGPTAPDHGYDGGGSNLIDPDLLVAFERATCPSGGPTRTAVPGPPSSTAGPGTGQLPATGFGMRTWLSAGLLMLGAGMLLLLTGRTRRQLR</sequence>
<feature type="signal peptide" evidence="3">
    <location>
        <begin position="1"/>
        <end position="34"/>
    </location>
</feature>
<evidence type="ECO:0000259" key="4">
    <source>
        <dbReference type="Pfam" id="PF05048"/>
    </source>
</evidence>
<evidence type="ECO:0000313" key="5">
    <source>
        <dbReference type="EMBL" id="MBB5867490.1"/>
    </source>
</evidence>
<proteinExistence type="predicted"/>
<feature type="domain" description="Periplasmic copper-binding protein NosD beta helix" evidence="4">
    <location>
        <begin position="119"/>
        <end position="257"/>
    </location>
</feature>
<dbReference type="InterPro" id="IPR007742">
    <property type="entry name" value="NosD_dom"/>
</dbReference>
<accession>A0A841BL06</accession>
<keyword evidence="2" id="KW-0812">Transmembrane</keyword>
<gene>
    <name evidence="5" type="ORF">F4553_000869</name>
</gene>
<dbReference type="InterPro" id="IPR006626">
    <property type="entry name" value="PbH1"/>
</dbReference>
<dbReference type="SMART" id="SM00710">
    <property type="entry name" value="PbH1"/>
    <property type="match status" value="8"/>
</dbReference>
<dbReference type="EMBL" id="JACHMN010000001">
    <property type="protein sequence ID" value="MBB5867490.1"/>
    <property type="molecule type" value="Genomic_DNA"/>
</dbReference>
<keyword evidence="6" id="KW-1185">Reference proteome</keyword>
<organism evidence="5 6">
    <name type="scientific">Allocatelliglobosispora scoriae</name>
    <dbReference type="NCBI Taxonomy" id="643052"/>
    <lineage>
        <taxon>Bacteria</taxon>
        <taxon>Bacillati</taxon>
        <taxon>Actinomycetota</taxon>
        <taxon>Actinomycetes</taxon>
        <taxon>Micromonosporales</taxon>
        <taxon>Micromonosporaceae</taxon>
        <taxon>Allocatelliglobosispora</taxon>
    </lineage>
</organism>
<keyword evidence="2" id="KW-1133">Transmembrane helix</keyword>
<keyword evidence="2" id="KW-0472">Membrane</keyword>
<feature type="transmembrane region" description="Helical" evidence="2">
    <location>
        <begin position="401"/>
        <end position="419"/>
    </location>
</feature>
<name>A0A841BL06_9ACTN</name>
<dbReference type="AlphaFoldDB" id="A0A841BL06"/>
<dbReference type="Pfam" id="PF05048">
    <property type="entry name" value="NosD"/>
    <property type="match status" value="1"/>
</dbReference>
<feature type="chain" id="PRO_5032841980" evidence="3">
    <location>
        <begin position="35"/>
        <end position="427"/>
    </location>
</feature>
<evidence type="ECO:0000256" key="1">
    <source>
        <dbReference type="SAM" id="MobiDB-lite"/>
    </source>
</evidence>